<name>A0AAW1DQQ6_9HEMI</name>
<keyword evidence="2" id="KW-1133">Transmembrane helix</keyword>
<feature type="compositionally biased region" description="Low complexity" evidence="1">
    <location>
        <begin position="362"/>
        <end position="382"/>
    </location>
</feature>
<gene>
    <name evidence="3" type="ORF">O3M35_000001</name>
</gene>
<sequence length="436" mass="48335">MWGVGLTLTANWNIEIMMLARYMQTDYKLYILFASMAGVMTAAGRVVLGWYELYLPVFADMLNITIPLTIGYPIASIGAAIGMVLCFRLAWFETYRKAGMMLTPIGLRCVGQRKCMNKAVDLQISLDYPITRNNSNIHELHLSSLIPSGVVSPRDEQNQYTRVIDRTFEQMKDESDNNEDDPASGAVLIYPKKIDDLRRFRMLYIGLLLFILSSMQGVHALFGVLLMEQQYTYTADQASNVNVLNKSNNEVNKSKSGPSAPFGDEEAGEMIDNGLSTIREGENANHENEDEDVEEQHIEMEEHDMPDRELIEVHVRAAIGMVLCFRLAWFETYRKAGMVLTPIGLRCVGQRKCMNKAVAALSSTPNNSNATDTTNNNNNNNNDISVSLSPKDAAFPVIIKVLSATIGRAVMIKMERAVSRKGRGGIGGIGVGKGGL</sequence>
<protein>
    <submittedName>
        <fullName evidence="3">Uncharacterized protein</fullName>
    </submittedName>
</protein>
<evidence type="ECO:0000313" key="3">
    <source>
        <dbReference type="EMBL" id="KAK9511332.1"/>
    </source>
</evidence>
<comment type="caution">
    <text evidence="3">The sequence shown here is derived from an EMBL/GenBank/DDBJ whole genome shotgun (WGS) entry which is preliminary data.</text>
</comment>
<reference evidence="3 4" key="1">
    <citation type="submission" date="2022-12" db="EMBL/GenBank/DDBJ databases">
        <title>Chromosome-level genome assembly of true bugs.</title>
        <authorList>
            <person name="Ma L."/>
            <person name="Li H."/>
        </authorList>
    </citation>
    <scope>NUCLEOTIDE SEQUENCE [LARGE SCALE GENOMIC DNA]</scope>
    <source>
        <strain evidence="3">Lab_2022b</strain>
    </source>
</reference>
<keyword evidence="2" id="KW-0472">Membrane</keyword>
<dbReference type="Proteomes" id="UP001461498">
    <property type="component" value="Unassembled WGS sequence"/>
</dbReference>
<feature type="transmembrane region" description="Helical" evidence="2">
    <location>
        <begin position="70"/>
        <end position="91"/>
    </location>
</feature>
<accession>A0AAW1DQQ6</accession>
<keyword evidence="4" id="KW-1185">Reference proteome</keyword>
<feature type="region of interest" description="Disordered" evidence="1">
    <location>
        <begin position="362"/>
        <end position="385"/>
    </location>
</feature>
<proteinExistence type="predicted"/>
<feature type="transmembrane region" description="Helical" evidence="2">
    <location>
        <begin position="27"/>
        <end position="50"/>
    </location>
</feature>
<feature type="transmembrane region" description="Helical" evidence="2">
    <location>
        <begin position="202"/>
        <end position="227"/>
    </location>
</feature>
<organism evidence="3 4">
    <name type="scientific">Rhynocoris fuscipes</name>
    <dbReference type="NCBI Taxonomy" id="488301"/>
    <lineage>
        <taxon>Eukaryota</taxon>
        <taxon>Metazoa</taxon>
        <taxon>Ecdysozoa</taxon>
        <taxon>Arthropoda</taxon>
        <taxon>Hexapoda</taxon>
        <taxon>Insecta</taxon>
        <taxon>Pterygota</taxon>
        <taxon>Neoptera</taxon>
        <taxon>Paraneoptera</taxon>
        <taxon>Hemiptera</taxon>
        <taxon>Heteroptera</taxon>
        <taxon>Panheteroptera</taxon>
        <taxon>Cimicomorpha</taxon>
        <taxon>Reduviidae</taxon>
        <taxon>Harpactorinae</taxon>
        <taxon>Harpactorini</taxon>
        <taxon>Rhynocoris</taxon>
    </lineage>
</organism>
<evidence type="ECO:0000256" key="2">
    <source>
        <dbReference type="SAM" id="Phobius"/>
    </source>
</evidence>
<dbReference type="AlphaFoldDB" id="A0AAW1DQQ6"/>
<keyword evidence="2" id="KW-0812">Transmembrane</keyword>
<evidence type="ECO:0000313" key="4">
    <source>
        <dbReference type="Proteomes" id="UP001461498"/>
    </source>
</evidence>
<evidence type="ECO:0000256" key="1">
    <source>
        <dbReference type="SAM" id="MobiDB-lite"/>
    </source>
</evidence>
<dbReference type="EMBL" id="JAPXFL010000001">
    <property type="protein sequence ID" value="KAK9511332.1"/>
    <property type="molecule type" value="Genomic_DNA"/>
</dbReference>